<protein>
    <submittedName>
        <fullName evidence="1">Uncharacterized protein</fullName>
    </submittedName>
</protein>
<accession>A0A8S5PLW9</accession>
<evidence type="ECO:0000313" key="1">
    <source>
        <dbReference type="EMBL" id="DAE07573.1"/>
    </source>
</evidence>
<organism evidence="1">
    <name type="scientific">Podoviridae sp. ctnCN2</name>
    <dbReference type="NCBI Taxonomy" id="2825274"/>
    <lineage>
        <taxon>Viruses</taxon>
        <taxon>Duplodnaviria</taxon>
        <taxon>Heunggongvirae</taxon>
        <taxon>Uroviricota</taxon>
        <taxon>Caudoviricetes</taxon>
    </lineage>
</organism>
<proteinExistence type="predicted"/>
<sequence>MKYRHFNHRSTRVVDYFGVKISIPSDHEWVATDDDGSVFSYPIEPEEQHGVWVVPQRYEIDAVRIGTFGPGVANDVINTLHHYPIEDN</sequence>
<name>A0A8S5PLW9_9CAUD</name>
<dbReference type="EMBL" id="BK015452">
    <property type="protein sequence ID" value="DAE07573.1"/>
    <property type="molecule type" value="Genomic_DNA"/>
</dbReference>
<reference evidence="1" key="1">
    <citation type="journal article" date="2021" name="Proc. Natl. Acad. Sci. U.S.A.">
        <title>A Catalog of Tens of Thousands of Viruses from Human Metagenomes Reveals Hidden Associations with Chronic Diseases.</title>
        <authorList>
            <person name="Tisza M.J."/>
            <person name="Buck C.B."/>
        </authorList>
    </citation>
    <scope>NUCLEOTIDE SEQUENCE</scope>
    <source>
        <strain evidence="1">CtnCN2</strain>
    </source>
</reference>